<gene>
    <name evidence="1" type="ORF">PENTCL1PPCAC_30164</name>
</gene>
<reference evidence="1" key="1">
    <citation type="submission" date="2023-10" db="EMBL/GenBank/DDBJ databases">
        <title>Genome assembly of Pristionchus species.</title>
        <authorList>
            <person name="Yoshida K."/>
            <person name="Sommer R.J."/>
        </authorList>
    </citation>
    <scope>NUCLEOTIDE SEQUENCE</scope>
    <source>
        <strain evidence="1">RS0144</strain>
    </source>
</reference>
<name>A0AAV5UP55_9BILA</name>
<dbReference type="AlphaFoldDB" id="A0AAV5UP55"/>
<comment type="caution">
    <text evidence="1">The sequence shown here is derived from an EMBL/GenBank/DDBJ whole genome shotgun (WGS) entry which is preliminary data.</text>
</comment>
<organism evidence="1 2">
    <name type="scientific">Pristionchus entomophagus</name>
    <dbReference type="NCBI Taxonomy" id="358040"/>
    <lineage>
        <taxon>Eukaryota</taxon>
        <taxon>Metazoa</taxon>
        <taxon>Ecdysozoa</taxon>
        <taxon>Nematoda</taxon>
        <taxon>Chromadorea</taxon>
        <taxon>Rhabditida</taxon>
        <taxon>Rhabditina</taxon>
        <taxon>Diplogasteromorpha</taxon>
        <taxon>Diplogasteroidea</taxon>
        <taxon>Neodiplogasteridae</taxon>
        <taxon>Pristionchus</taxon>
    </lineage>
</organism>
<evidence type="ECO:0000313" key="1">
    <source>
        <dbReference type="EMBL" id="GMT07990.1"/>
    </source>
</evidence>
<accession>A0AAV5UP55</accession>
<feature type="non-terminal residue" evidence="1">
    <location>
        <position position="1"/>
    </location>
</feature>
<protein>
    <submittedName>
        <fullName evidence="1">Uncharacterized protein</fullName>
    </submittedName>
</protein>
<dbReference type="EMBL" id="BTSX01000006">
    <property type="protein sequence ID" value="GMT07990.1"/>
    <property type="molecule type" value="Genomic_DNA"/>
</dbReference>
<keyword evidence="2" id="KW-1185">Reference proteome</keyword>
<feature type="non-terminal residue" evidence="1">
    <location>
        <position position="83"/>
    </location>
</feature>
<dbReference type="Proteomes" id="UP001432027">
    <property type="component" value="Unassembled WGS sequence"/>
</dbReference>
<sequence>DSRRSNGAPAPQKPLRFAHSTPLCLQYKMTPTSSTSSLNHSRRSLAGGGVRKRQSSATIAVHVFSTIVWLMGRLKEEIVWFLL</sequence>
<evidence type="ECO:0000313" key="2">
    <source>
        <dbReference type="Proteomes" id="UP001432027"/>
    </source>
</evidence>
<proteinExistence type="predicted"/>